<keyword evidence="3" id="KW-1185">Reference proteome</keyword>
<sequence>MRNIKVFRGVYTFEDTYRSHFRLSICAHGEYDTEHFTGYLVIPKENQTIGRITPAQLYDQLSKEGVMISKFRYIRLIACDSATCEKDSPDSPYNFEDSFASEFSKLCPNNIVIGYLGLLKYVIIILIQIH</sequence>
<comment type="caution">
    <text evidence="2">The sequence shown here is derived from an EMBL/GenBank/DDBJ whole genome shotgun (WGS) entry which is preliminary data.</text>
</comment>
<keyword evidence="1" id="KW-0472">Membrane</keyword>
<evidence type="ECO:0000313" key="3">
    <source>
        <dbReference type="Proteomes" id="UP000222168"/>
    </source>
</evidence>
<proteinExistence type="predicted"/>
<accession>A0A2D0KG61</accession>
<feature type="transmembrane region" description="Helical" evidence="1">
    <location>
        <begin position="111"/>
        <end position="129"/>
    </location>
</feature>
<dbReference type="Proteomes" id="UP000222168">
    <property type="component" value="Unassembled WGS sequence"/>
</dbReference>
<dbReference type="AlphaFoldDB" id="A0A2D0KG61"/>
<keyword evidence="1" id="KW-1133">Transmembrane helix</keyword>
<gene>
    <name evidence="2" type="ORF">Xish_01616</name>
</gene>
<dbReference type="OrthoDB" id="6442546at2"/>
<dbReference type="RefSeq" id="WP_099117403.1">
    <property type="nucleotide sequence ID" value="NZ_NJAK01000001.1"/>
</dbReference>
<evidence type="ECO:0000256" key="1">
    <source>
        <dbReference type="SAM" id="Phobius"/>
    </source>
</evidence>
<evidence type="ECO:0000313" key="2">
    <source>
        <dbReference type="EMBL" id="PHM62414.1"/>
    </source>
</evidence>
<keyword evidence="1" id="KW-0812">Transmembrane</keyword>
<protein>
    <submittedName>
        <fullName evidence="2">Uncharacterized protein</fullName>
    </submittedName>
</protein>
<name>A0A2D0KG61_9GAMM</name>
<reference evidence="2 3" key="1">
    <citation type="journal article" date="2017" name="Nat. Microbiol.">
        <title>Natural product diversity associated with the nematode symbionts Photorhabdus and Xenorhabdus.</title>
        <authorList>
            <person name="Tobias N.J."/>
            <person name="Wolff H."/>
            <person name="Djahanschiri B."/>
            <person name="Grundmann F."/>
            <person name="Kronenwerth M."/>
            <person name="Shi Y.M."/>
            <person name="Simonyi S."/>
            <person name="Grun P."/>
            <person name="Shapiro-Ilan D."/>
            <person name="Pidot S.J."/>
            <person name="Stinear T.P."/>
            <person name="Ebersberger I."/>
            <person name="Bode H.B."/>
        </authorList>
    </citation>
    <scope>NUCLEOTIDE SEQUENCE [LARGE SCALE GENOMIC DNA]</scope>
    <source>
        <strain evidence="2 3">DSM 22670</strain>
    </source>
</reference>
<dbReference type="EMBL" id="NJAK01000001">
    <property type="protein sequence ID" value="PHM62414.1"/>
    <property type="molecule type" value="Genomic_DNA"/>
</dbReference>
<organism evidence="2 3">
    <name type="scientific">Xenorhabdus ishibashii</name>
    <dbReference type="NCBI Taxonomy" id="1034471"/>
    <lineage>
        <taxon>Bacteria</taxon>
        <taxon>Pseudomonadati</taxon>
        <taxon>Pseudomonadota</taxon>
        <taxon>Gammaproteobacteria</taxon>
        <taxon>Enterobacterales</taxon>
        <taxon>Morganellaceae</taxon>
        <taxon>Xenorhabdus</taxon>
    </lineage>
</organism>